<dbReference type="AlphaFoldDB" id="A0A7Y9XXM2"/>
<dbReference type="EMBL" id="JACBZF010000002">
    <property type="protein sequence ID" value="NYH95138.1"/>
    <property type="molecule type" value="Genomic_DNA"/>
</dbReference>
<keyword evidence="2" id="KW-1185">Reference proteome</keyword>
<evidence type="ECO:0000313" key="1">
    <source>
        <dbReference type="EMBL" id="NYH95138.1"/>
    </source>
</evidence>
<proteinExistence type="predicted"/>
<dbReference type="SUPFAM" id="SSF53474">
    <property type="entry name" value="alpha/beta-Hydrolases"/>
    <property type="match status" value="1"/>
</dbReference>
<reference evidence="1 2" key="1">
    <citation type="submission" date="2020-07" db="EMBL/GenBank/DDBJ databases">
        <title>Genomic Encyclopedia of Type Strains, Phase IV (KMG-IV): sequencing the most valuable type-strain genomes for metagenomic binning, comparative biology and taxonomic classification.</title>
        <authorList>
            <person name="Goeker M."/>
        </authorList>
    </citation>
    <scope>NUCLEOTIDE SEQUENCE [LARGE SCALE GENOMIC DNA]</scope>
    <source>
        <strain evidence="1 2">DSM 29043</strain>
    </source>
</reference>
<dbReference type="InterPro" id="IPR029058">
    <property type="entry name" value="AB_hydrolase_fold"/>
</dbReference>
<dbReference type="Proteomes" id="UP000522081">
    <property type="component" value="Unassembled WGS sequence"/>
</dbReference>
<organism evidence="1 2">
    <name type="scientific">Novosphingobium marinum</name>
    <dbReference type="NCBI Taxonomy" id="1514948"/>
    <lineage>
        <taxon>Bacteria</taxon>
        <taxon>Pseudomonadati</taxon>
        <taxon>Pseudomonadota</taxon>
        <taxon>Alphaproteobacteria</taxon>
        <taxon>Sphingomonadales</taxon>
        <taxon>Sphingomonadaceae</taxon>
        <taxon>Novosphingobium</taxon>
    </lineage>
</organism>
<evidence type="ECO:0000313" key="2">
    <source>
        <dbReference type="Proteomes" id="UP000522081"/>
    </source>
</evidence>
<dbReference type="Gene3D" id="3.40.50.1820">
    <property type="entry name" value="alpha/beta hydrolase"/>
    <property type="match status" value="1"/>
</dbReference>
<dbReference type="InterPro" id="IPR021440">
    <property type="entry name" value="DUF3089"/>
</dbReference>
<sequence>MARKFLYFVAAIVVLILLGLLALRIWADEITQLTFVPSAEFTRQPALESNVYAMPDMWIARPGMGETDPALWLPEGAEEPVEKLNAAVFFVHPTSYLQKESWNAPLDHEESRNRALTYVKGMASPFNVAAELWAPRYRQATFGAFLTEEPEGKMAVDAAYDDVLRAFDYFLEGIDEGQPIVLAGHSQGSLHLMRLLKDRVAGKPLAGRIAAAYVVGWPISLEHDLPEMGLPACATPAQSGCVMSWSTFAEPAEPPEAKPGYPAGLALDGGNRFDAAPLCTNPLTGGVGGSAPADANLGTLVPSGDLLAGSLQPDLVPARCDERGLLLIGEPPEMGPYVLPGNNYHVYDIPLFWANLRADVTRRIEAWKP</sequence>
<name>A0A7Y9XXM2_9SPHN</name>
<dbReference type="RefSeq" id="WP_179407013.1">
    <property type="nucleotide sequence ID" value="NZ_BMGF01000002.1"/>
</dbReference>
<dbReference type="Pfam" id="PF11288">
    <property type="entry name" value="DUF3089"/>
    <property type="match status" value="1"/>
</dbReference>
<protein>
    <submittedName>
        <fullName evidence="1">Nitrogen fixation protein FixH</fullName>
    </submittedName>
</protein>
<accession>A0A7Y9XXM2</accession>
<comment type="caution">
    <text evidence="1">The sequence shown here is derived from an EMBL/GenBank/DDBJ whole genome shotgun (WGS) entry which is preliminary data.</text>
</comment>
<gene>
    <name evidence="1" type="ORF">FHS75_001457</name>
</gene>